<dbReference type="FunCoup" id="A0A5J5EGD2">
    <property type="interactions" value="182"/>
</dbReference>
<feature type="domain" description="Symplekin/Pta1 N-terminal" evidence="5">
    <location>
        <begin position="91"/>
        <end position="307"/>
    </location>
</feature>
<organism evidence="6 7">
    <name type="scientific">Sphaerosporella brunnea</name>
    <dbReference type="NCBI Taxonomy" id="1250544"/>
    <lineage>
        <taxon>Eukaryota</taxon>
        <taxon>Fungi</taxon>
        <taxon>Dikarya</taxon>
        <taxon>Ascomycota</taxon>
        <taxon>Pezizomycotina</taxon>
        <taxon>Pezizomycetes</taxon>
        <taxon>Pezizales</taxon>
        <taxon>Pyronemataceae</taxon>
        <taxon>Sphaerosporella</taxon>
    </lineage>
</organism>
<dbReference type="EMBL" id="VXIS01000363">
    <property type="protein sequence ID" value="KAA8894123.1"/>
    <property type="molecule type" value="Genomic_DNA"/>
</dbReference>
<dbReference type="PANTHER" id="PTHR15245">
    <property type="entry name" value="SYMPLEKIN-RELATED"/>
    <property type="match status" value="1"/>
</dbReference>
<evidence type="ECO:0000256" key="3">
    <source>
        <dbReference type="ARBA" id="ARBA00023242"/>
    </source>
</evidence>
<evidence type="ECO:0000256" key="1">
    <source>
        <dbReference type="ARBA" id="ARBA00004123"/>
    </source>
</evidence>
<evidence type="ECO:0000256" key="2">
    <source>
        <dbReference type="ARBA" id="ARBA00022664"/>
    </source>
</evidence>
<feature type="compositionally biased region" description="Basic and acidic residues" evidence="4">
    <location>
        <begin position="316"/>
        <end position="325"/>
    </location>
</feature>
<dbReference type="GO" id="GO:0005847">
    <property type="term" value="C:mRNA cleavage and polyadenylation specificity factor complex"/>
    <property type="evidence" value="ECO:0007669"/>
    <property type="project" value="TreeGrafter"/>
</dbReference>
<dbReference type="Gene3D" id="1.25.10.10">
    <property type="entry name" value="Leucine-rich Repeat Variant"/>
    <property type="match status" value="1"/>
</dbReference>
<evidence type="ECO:0000313" key="6">
    <source>
        <dbReference type="EMBL" id="KAA8894123.1"/>
    </source>
</evidence>
<proteinExistence type="predicted"/>
<dbReference type="InterPro" id="IPR011989">
    <property type="entry name" value="ARM-like"/>
</dbReference>
<dbReference type="Proteomes" id="UP000326924">
    <property type="component" value="Unassembled WGS sequence"/>
</dbReference>
<dbReference type="InterPro" id="IPR021850">
    <property type="entry name" value="Symplekin/Pta1"/>
</dbReference>
<dbReference type="Pfam" id="PF11935">
    <property type="entry name" value="SYMPK_PTA1_N"/>
    <property type="match status" value="1"/>
</dbReference>
<dbReference type="InParanoid" id="A0A5J5EGD2"/>
<comment type="subcellular location">
    <subcellularLocation>
        <location evidence="1">Nucleus</location>
    </subcellularLocation>
</comment>
<gene>
    <name evidence="6" type="ORF">FN846DRAFT_975702</name>
</gene>
<comment type="caution">
    <text evidence="6">The sequence shown here is derived from an EMBL/GenBank/DDBJ whole genome shotgun (WGS) entry which is preliminary data.</text>
</comment>
<protein>
    <recommendedName>
        <fullName evidence="5">Symplekin/Pta1 N-terminal domain-containing protein</fullName>
    </recommendedName>
</protein>
<feature type="compositionally biased region" description="Low complexity" evidence="4">
    <location>
        <begin position="420"/>
        <end position="433"/>
    </location>
</feature>
<evidence type="ECO:0000256" key="4">
    <source>
        <dbReference type="SAM" id="MobiDB-lite"/>
    </source>
</evidence>
<feature type="region of interest" description="Disordered" evidence="4">
    <location>
        <begin position="301"/>
        <end position="340"/>
    </location>
</feature>
<sequence>MAAFQATSDAQLQQLGEARNLVLKDPGYWPQVLQGTLPLITSGAIEVRRWGADFLAETFSTPVVDARAKQELALACLDTLLRLSNETETGILKSVVQCSASVYPIVFRHICSNRNDADTWNKMVAIKSKILSLWDVAPIGVRICCIKFVQRVILVQSRGVTDPRLVDRSETSLATVPANHPLLSLPSLDAEAQGLLDRLLSILHEEHSEPTLITATLNNLAPLVKTRPPLAQRIIGAVLAFNPFARMPGTISVQDRLVMISVEKTVRVMLLNIMRNNQQTPFAGRISQHIQRLAQAKAELNDSFSRKRSATSQQDADSKRQKVDRISTTPRATPPPPAPLIDPLQGMQPGPVTFAKLFTLATDPALTSFDGQQLPLDLVLQIVIGSIYNVDQAKLDAAIAMVKARYEAVMANPPARAPGALPLAPSAPQPQTAEAGPPEPPNGMALVKAEAGGEGDEDVVQLQLGEYKLPPPVSLTTQQAQLASLNAMERMFSVIDDFEKTSLISRKSKLGVRRLAASSWDREGWISVLVRTATRGAQDAGVKSESGQAESLPDILRERLYQYIIADFRQRMDIAVAWLNEEWYNDKTRSSSGTPRQPQYQKWMMKVMDAIIPFLEVRDRLFMRTLSELPEIPVELLHKVKLLCLDPDRSSLGIQMLQYLAMFRPPVREQCVDVLEDLWRNRK</sequence>
<dbReference type="PANTHER" id="PTHR15245:SF20">
    <property type="entry name" value="SYMPLEKIN"/>
    <property type="match status" value="1"/>
</dbReference>
<dbReference type="InterPro" id="IPR032460">
    <property type="entry name" value="Symplekin/Pta1_N"/>
</dbReference>
<dbReference type="AlphaFoldDB" id="A0A5J5EGD2"/>
<name>A0A5J5EGD2_9PEZI</name>
<dbReference type="GO" id="GO:0006397">
    <property type="term" value="P:mRNA processing"/>
    <property type="evidence" value="ECO:0007669"/>
    <property type="project" value="UniProtKB-KW"/>
</dbReference>
<keyword evidence="2" id="KW-0507">mRNA processing</keyword>
<keyword evidence="3" id="KW-0539">Nucleus</keyword>
<keyword evidence="7" id="KW-1185">Reference proteome</keyword>
<feature type="region of interest" description="Disordered" evidence="4">
    <location>
        <begin position="420"/>
        <end position="451"/>
    </location>
</feature>
<reference evidence="6 7" key="1">
    <citation type="submission" date="2019-09" db="EMBL/GenBank/DDBJ databases">
        <title>Draft genome of the ectomycorrhizal ascomycete Sphaerosporella brunnea.</title>
        <authorList>
            <consortium name="DOE Joint Genome Institute"/>
            <person name="Benucci G.M."/>
            <person name="Marozzi G."/>
            <person name="Antonielli L."/>
            <person name="Sanchez S."/>
            <person name="Marco P."/>
            <person name="Wang X."/>
            <person name="Falini L.B."/>
            <person name="Barry K."/>
            <person name="Haridas S."/>
            <person name="Lipzen A."/>
            <person name="Labutti K."/>
            <person name="Grigoriev I.V."/>
            <person name="Murat C."/>
            <person name="Martin F."/>
            <person name="Albertini E."/>
            <person name="Donnini D."/>
            <person name="Bonito G."/>
        </authorList>
    </citation>
    <scope>NUCLEOTIDE SEQUENCE [LARGE SCALE GENOMIC DNA]</scope>
    <source>
        <strain evidence="6 7">Sb_GMNB300</strain>
    </source>
</reference>
<accession>A0A5J5EGD2</accession>
<evidence type="ECO:0000313" key="7">
    <source>
        <dbReference type="Proteomes" id="UP000326924"/>
    </source>
</evidence>
<evidence type="ECO:0000259" key="5">
    <source>
        <dbReference type="Pfam" id="PF11935"/>
    </source>
</evidence>
<dbReference type="OrthoDB" id="331600at2759"/>